<dbReference type="Proteomes" id="UP000515152">
    <property type="component" value="Chromosome 19"/>
</dbReference>
<reference evidence="8" key="1">
    <citation type="submission" date="2025-08" db="UniProtKB">
        <authorList>
            <consortium name="RefSeq"/>
        </authorList>
    </citation>
    <scope>IDENTIFICATION</scope>
</reference>
<feature type="domain" description="OTU" evidence="6">
    <location>
        <begin position="588"/>
        <end position="714"/>
    </location>
</feature>
<evidence type="ECO:0000256" key="3">
    <source>
        <dbReference type="ARBA" id="ARBA00022807"/>
    </source>
</evidence>
<sequence>MPRASKSSRAAKKRISSPEDQGSTVKMPRKKNWRKGRDHLAAAPICSALSDFSLSTDPHSTPCDIPSSSSSPTPSFIYSDFPPLPTSRSSIFRPCESLSQSVPVVSCDNVSQSLSRTSGASFTLPLQSIRCAAIGAYCSHGETLSNQEKKMDTKLANFGTKLANFGTKLCNTANFEMKLDTTLASLETYTIVIPEEKKTIKSHSTNSVEYMNSGELSNTVPPSCHNRYIQGSFHQGHVMFEDNAGVQCVANSLTAMLMNKLKDVCTWQSSDLDNILVNGNMLYTSVKNCNQGNHTHLLVSDLPKSHVLHNVDFTINLGQAFSGIVGVHEYDLELADMAISLYEALQRVLLGDDSCFLTMNESTCAIIKHTSGYAVFDSHSRSYDGLVHPTGKSLVCFYQTFEDMYSQHINRLASSMNAPGKHFEVTGISVTMRSEDGNTTALHRSSRRKRNARKPQVMTEVFVDGNIHVPESTFKTQTVCGHALPSQNENFLCENHRPINVTSAERLLTTKGIDLTVDNNSECIEHNVEQSKNADDVVVGDVTLPTWTFSPLTFINQTALCSQLDLQNVNDNHDSTMIQQCTVLSCPCESKAIRKDGNCFFRSLALAICGTESPHMKIRKQVVRHLMKNEETFQRFLRSEYTSVEHYIKSSRMMYANTWGTELEILSAADLFHTDIYTFNSNRWNMYKSVSRTSDNAIYLNHVNGNHYELVTCVTDTHCESGCASLCQAKKAMLKCNVNLRKRLTTGRIQHCQDKAANKKHKYQNDIQFQQNCIMLQQKLYATDDQYRINKLQSSQDQYRTDADFQTKVKEYSKRKYKCDADFQTKVKEYSQKKYKSDADFQTTVKEYSKKKYKCDADFQTKVKESSKKKYNSDIDFQSSVKTHSSQTYIAKKNQTYSMDFVIESFRKSVKTGPEFVCSVCHRQLFRKQVIECKHDKYTTSPTVLALAKKCITETYLQTCEECDDNCTAHIQSSKLWICHTCDRKIFAGRMPEQSVANNLHLEAIPSQLQCLNSLEQHLIAKHIPFMKLLALPKGGQNGCHGPVVCVPSNVNQVTTMLPRNDGNDLMLRIKLKRKLTYKGHYEYKHVHTNNVYNALEYLKLNNKWYRDISINKEWVNPLDKIDDVQLSDEQQNTAVPIQMVSVPMHTTSVANERNSQNHSETDDPEEELTYTEQTHGMFLDTCLQPVDIAQEVLDQHFDSVLSVAPAENNHPVKLLEDATNEGKCFPTLYPTGAPTFHDLRQEKISLSKYLNTRLLNADGRFAKNTDFIFYAQYISEVQQVLSNVSIAMRKGLGTELPEKEQANFLTDAESLKRVLKNDEGYKFLRPIRGTPPFWQSVQKDLFAMIRQLGIPTWFCSFSSADMRWPEMITTLCHEQNINVPIDELTWSEKCALLKQNPVTAARMFDHRWHNFLKDVIMSPAAPIGKISDYFYRVEFQNRGSPHCHCLFWVESAPQIDKDPDEKVVDFIDKYVSCELPSSDDDELCEIVNTVQKHSTRHSKTCRKKNTECRFNFPRPPSCRTFIDRIVKPSQNQCNTEQSHQPMTEEDEVRKLMTPDMAEKILKMLRTTLLNSDQTFESTEELFESIGISQLLFEIANSQLTNKTSVVLKRKPGDIWINQFNKDLLRSWNANMDIQYIVDAYSCVVYIISYISKAEREMGLLLDCAQKEGHKGNLDAKAAFKSLGSVYLHNREVSAQESVYRLTGMHLKECSRKVTFIPTGEYPMRMSLPLSVLRDRKRNDNNEHNTIWMTSVIDRYKHRPQSPLFQNMCLATFCSEYRVLSQSEVPVNPSESVVQLQENSGHIRKRSRTKPAVIRYAKLSPTKDPEKYHQSQLQLFLPHYEDCQLKPHPFVTYEDFYNVGIVRDFSDDIHKVKEIVQNNRSLYEQNSDELDDAQLIMEQQVDLDDAWAQICPQSELERLQCLQSQEVMHNETDLQPISENIPDLTETLPITGNIQVRKTFMTKEAAWNIMRSLNDEQARIFYKLRQWSLETVWGEKPQQIHLFVTGGAGTGKSHLIKAIHYELSRILAQLCTNPDDTTVLITAPTGVAAYNIGAATIHNTFCIGTDVRLPYQPLGEEKINSLRAKLSNLQLLIIDEISMVDTRLFAYIHGRLRQIKQSGDHSLFGKVSIVAVGDFYQLPPVKGKPLYSDMPGLNIWNDHFEIATLTQVVRQKDSTFAELLNRIRVHEKSTPMLRADIEILKQCETGQDLNVLHIFATNKQVCYYNSEKLNSICPNAISIEAQDFERNPKTGRMERKNGHHKKVFNSCLKPSVNMGIQARIMLTKNIDVLDGLVNGAVGTVFQIVFDTDKYFPSVIHVEFDDDKIGQLQRAKITTPDNTHPNITMIKPVEDRVSNNGGIRRQYPLQLAWACTVHKVQGLTVNSAVVNLQKIFSPGQAYVALSRVSSLSGLVIEDLKESKIYCNSNIKDVLEQQLSVELGGDAGVGSALERWLDCESRDSTSTVTITVKIQDIQENTTRWLEHECREIQMSTYSVANSTASILLTTQLLTAGTPSHLSLLRTTTTPSLSAHHHPPQQRPSIDPPDMV</sequence>
<comment type="cofactor">
    <cofactor evidence="4">
        <name>Mg(2+)</name>
        <dbReference type="ChEBI" id="CHEBI:18420"/>
    </cofactor>
</comment>
<comment type="similarity">
    <text evidence="4">Belongs to the helicase family.</text>
</comment>
<dbReference type="GO" id="GO:0008234">
    <property type="term" value="F:cysteine-type peptidase activity"/>
    <property type="evidence" value="ECO:0007669"/>
    <property type="project" value="UniProtKB-KW"/>
</dbReference>
<evidence type="ECO:0000313" key="7">
    <source>
        <dbReference type="Proteomes" id="UP000515152"/>
    </source>
</evidence>
<keyword evidence="2" id="KW-0833">Ubl conjugation pathway</keyword>
<gene>
    <name evidence="8" type="primary">LOC116224931</name>
</gene>
<dbReference type="GO" id="GO:0006310">
    <property type="term" value="P:DNA recombination"/>
    <property type="evidence" value="ECO:0007669"/>
    <property type="project" value="UniProtKB-KW"/>
</dbReference>
<keyword evidence="1" id="KW-0645">Protease</keyword>
<keyword evidence="3" id="KW-0788">Thiol protease</keyword>
<dbReference type="InterPro" id="IPR010285">
    <property type="entry name" value="DNA_helicase_pif1-like_DEAD"/>
</dbReference>
<dbReference type="CDD" id="cd22755">
    <property type="entry name" value="OTU_CeDUB-like"/>
    <property type="match status" value="1"/>
</dbReference>
<dbReference type="GeneID" id="116224931"/>
<dbReference type="GO" id="GO:0006508">
    <property type="term" value="P:proteolysis"/>
    <property type="evidence" value="ECO:0007669"/>
    <property type="project" value="UniProtKB-KW"/>
</dbReference>
<dbReference type="EC" id="5.6.2.3" evidence="4"/>
<dbReference type="Pfam" id="PF04843">
    <property type="entry name" value="Herpes_teg_N"/>
    <property type="match status" value="1"/>
</dbReference>
<dbReference type="Pfam" id="PF14214">
    <property type="entry name" value="Helitron_like_N"/>
    <property type="match status" value="1"/>
</dbReference>
<dbReference type="RefSeq" id="XP_031441692.2">
    <property type="nucleotide sequence ID" value="XM_031585832.2"/>
</dbReference>
<organism evidence="7 8">
    <name type="scientific">Clupea harengus</name>
    <name type="common">Atlantic herring</name>
    <dbReference type="NCBI Taxonomy" id="7950"/>
    <lineage>
        <taxon>Eukaryota</taxon>
        <taxon>Metazoa</taxon>
        <taxon>Chordata</taxon>
        <taxon>Craniata</taxon>
        <taxon>Vertebrata</taxon>
        <taxon>Euteleostomi</taxon>
        <taxon>Actinopterygii</taxon>
        <taxon>Neopterygii</taxon>
        <taxon>Teleostei</taxon>
        <taxon>Clupei</taxon>
        <taxon>Clupeiformes</taxon>
        <taxon>Clupeoidei</taxon>
        <taxon>Clupeidae</taxon>
        <taxon>Clupea</taxon>
    </lineage>
</organism>
<dbReference type="Pfam" id="PF02338">
    <property type="entry name" value="OTU"/>
    <property type="match status" value="1"/>
</dbReference>
<feature type="region of interest" description="Disordered" evidence="5">
    <location>
        <begin position="2522"/>
        <end position="2545"/>
    </location>
</feature>
<feature type="compositionally biased region" description="Basic residues" evidence="5">
    <location>
        <begin position="444"/>
        <end position="453"/>
    </location>
</feature>
<comment type="catalytic activity">
    <reaction evidence="4">
        <text>ATP + H2O = ADP + phosphate + H(+)</text>
        <dbReference type="Rhea" id="RHEA:13065"/>
        <dbReference type="ChEBI" id="CHEBI:15377"/>
        <dbReference type="ChEBI" id="CHEBI:15378"/>
        <dbReference type="ChEBI" id="CHEBI:30616"/>
        <dbReference type="ChEBI" id="CHEBI:43474"/>
        <dbReference type="ChEBI" id="CHEBI:456216"/>
        <dbReference type="EC" id="5.6.2.3"/>
    </reaction>
</comment>
<dbReference type="PROSITE" id="PS50802">
    <property type="entry name" value="OTU"/>
    <property type="match status" value="1"/>
</dbReference>
<dbReference type="InterPro" id="IPR003593">
    <property type="entry name" value="AAA+_ATPase"/>
</dbReference>
<evidence type="ECO:0000259" key="6">
    <source>
        <dbReference type="PROSITE" id="PS50802"/>
    </source>
</evidence>
<dbReference type="GO" id="GO:0005524">
    <property type="term" value="F:ATP binding"/>
    <property type="evidence" value="ECO:0007669"/>
    <property type="project" value="UniProtKB-KW"/>
</dbReference>
<keyword evidence="4" id="KW-0067">ATP-binding</keyword>
<dbReference type="GO" id="GO:0006281">
    <property type="term" value="P:DNA repair"/>
    <property type="evidence" value="ECO:0007669"/>
    <property type="project" value="UniProtKB-KW"/>
</dbReference>
<evidence type="ECO:0000256" key="4">
    <source>
        <dbReference type="RuleBase" id="RU363044"/>
    </source>
</evidence>
<dbReference type="Pfam" id="PF20209">
    <property type="entry name" value="DUF6570"/>
    <property type="match status" value="1"/>
</dbReference>
<keyword evidence="4" id="KW-0227">DNA damage</keyword>
<keyword evidence="4" id="KW-0378">Hydrolase</keyword>
<proteinExistence type="inferred from homology"/>
<name>A0A6P8H1Y2_CLUHA</name>
<dbReference type="InterPro" id="IPR046700">
    <property type="entry name" value="DUF6570"/>
</dbReference>
<feature type="region of interest" description="Disordered" evidence="5">
    <location>
        <begin position="436"/>
        <end position="455"/>
    </location>
</feature>
<dbReference type="OrthoDB" id="416437at2759"/>
<evidence type="ECO:0000256" key="2">
    <source>
        <dbReference type="ARBA" id="ARBA00022786"/>
    </source>
</evidence>
<dbReference type="InterPro" id="IPR003323">
    <property type="entry name" value="OTU_dom"/>
</dbReference>
<keyword evidence="4" id="KW-0233">DNA recombination</keyword>
<evidence type="ECO:0000256" key="5">
    <source>
        <dbReference type="SAM" id="MobiDB-lite"/>
    </source>
</evidence>
<dbReference type="InterPro" id="IPR025476">
    <property type="entry name" value="Helitron_helicase-like"/>
</dbReference>
<evidence type="ECO:0000256" key="1">
    <source>
        <dbReference type="ARBA" id="ARBA00022670"/>
    </source>
</evidence>
<dbReference type="CDD" id="cd18809">
    <property type="entry name" value="SF1_C_RecD"/>
    <property type="match status" value="1"/>
</dbReference>
<dbReference type="Pfam" id="PF05970">
    <property type="entry name" value="PIF1"/>
    <property type="match status" value="1"/>
</dbReference>
<dbReference type="SMART" id="SM00382">
    <property type="entry name" value="AAA"/>
    <property type="match status" value="1"/>
</dbReference>
<keyword evidence="4" id="KW-0547">Nucleotide-binding</keyword>
<dbReference type="KEGG" id="char:116224931"/>
<keyword evidence="4" id="KW-0347">Helicase</keyword>
<dbReference type="PANTHER" id="PTHR47642">
    <property type="entry name" value="ATP-DEPENDENT DNA HELICASE"/>
    <property type="match status" value="1"/>
</dbReference>
<dbReference type="GO" id="GO:0043139">
    <property type="term" value="F:5'-3' DNA helicase activity"/>
    <property type="evidence" value="ECO:0007669"/>
    <property type="project" value="UniProtKB-EC"/>
</dbReference>
<dbReference type="InterPro" id="IPR006928">
    <property type="entry name" value="Herpes_teg_USP"/>
</dbReference>
<protein>
    <recommendedName>
        <fullName evidence="4">ATP-dependent DNA helicase</fullName>
        <ecNumber evidence="4">5.6.2.3</ecNumber>
    </recommendedName>
</protein>
<evidence type="ECO:0000313" key="8">
    <source>
        <dbReference type="RefSeq" id="XP_031441692.2"/>
    </source>
</evidence>
<feature type="region of interest" description="Disordered" evidence="5">
    <location>
        <begin position="1"/>
        <end position="35"/>
    </location>
</feature>
<dbReference type="InterPro" id="IPR051055">
    <property type="entry name" value="PIF1_helicase"/>
</dbReference>
<accession>A0A6P8H1Y2</accession>
<dbReference type="PANTHER" id="PTHR47642:SF3">
    <property type="entry name" value="ATP-DEPENDENT DNA HELICASE"/>
    <property type="match status" value="1"/>
</dbReference>
<keyword evidence="7" id="KW-1185">Reference proteome</keyword>
<dbReference type="GO" id="GO:0000723">
    <property type="term" value="P:telomere maintenance"/>
    <property type="evidence" value="ECO:0007669"/>
    <property type="project" value="InterPro"/>
</dbReference>
<keyword evidence="4" id="KW-0234">DNA repair</keyword>